<organism evidence="3">
    <name type="scientific">Arabidopsis lyrata subsp. lyrata</name>
    <name type="common">Lyre-leaved rock-cress</name>
    <dbReference type="NCBI Taxonomy" id="81972"/>
    <lineage>
        <taxon>Eukaryota</taxon>
        <taxon>Viridiplantae</taxon>
        <taxon>Streptophyta</taxon>
        <taxon>Embryophyta</taxon>
        <taxon>Tracheophyta</taxon>
        <taxon>Spermatophyta</taxon>
        <taxon>Magnoliopsida</taxon>
        <taxon>eudicotyledons</taxon>
        <taxon>Gunneridae</taxon>
        <taxon>Pentapetalae</taxon>
        <taxon>rosids</taxon>
        <taxon>malvids</taxon>
        <taxon>Brassicales</taxon>
        <taxon>Brassicaceae</taxon>
        <taxon>Camelineae</taxon>
        <taxon>Arabidopsis</taxon>
    </lineage>
</organism>
<accession>D7KAN8</accession>
<dbReference type="AlphaFoldDB" id="D7KAN8"/>
<protein>
    <submittedName>
        <fullName evidence="2">Predicted protein</fullName>
    </submittedName>
</protein>
<evidence type="ECO:0000313" key="2">
    <source>
        <dbReference type="EMBL" id="EFH69713.1"/>
    </source>
</evidence>
<evidence type="ECO:0000256" key="1">
    <source>
        <dbReference type="SAM" id="SignalP"/>
    </source>
</evidence>
<dbReference type="HOGENOM" id="CLU_2797385_0_0_1"/>
<feature type="signal peptide" evidence="1">
    <location>
        <begin position="1"/>
        <end position="28"/>
    </location>
</feature>
<name>D7KAN8_ARALL</name>
<reference evidence="3" key="1">
    <citation type="journal article" date="2011" name="Nat. Genet.">
        <title>The Arabidopsis lyrata genome sequence and the basis of rapid genome size change.</title>
        <authorList>
            <person name="Hu T.T."/>
            <person name="Pattyn P."/>
            <person name="Bakker E.G."/>
            <person name="Cao J."/>
            <person name="Cheng J.-F."/>
            <person name="Clark R.M."/>
            <person name="Fahlgren N."/>
            <person name="Fawcett J.A."/>
            <person name="Grimwood J."/>
            <person name="Gundlach H."/>
            <person name="Haberer G."/>
            <person name="Hollister J.D."/>
            <person name="Ossowski S."/>
            <person name="Ottilar R.P."/>
            <person name="Salamov A.A."/>
            <person name="Schneeberger K."/>
            <person name="Spannagl M."/>
            <person name="Wang X."/>
            <person name="Yang L."/>
            <person name="Nasrallah M.E."/>
            <person name="Bergelson J."/>
            <person name="Carrington J.C."/>
            <person name="Gaut B.S."/>
            <person name="Schmutz J."/>
            <person name="Mayer K.F.X."/>
            <person name="Van de Peer Y."/>
            <person name="Grigoriev I.V."/>
            <person name="Nordborg M."/>
            <person name="Weigel D."/>
            <person name="Guo Y.-L."/>
        </authorList>
    </citation>
    <scope>NUCLEOTIDE SEQUENCE [LARGE SCALE GENOMIC DNA]</scope>
    <source>
        <strain evidence="3">cv. MN47</strain>
    </source>
</reference>
<keyword evidence="1" id="KW-0732">Signal</keyword>
<feature type="chain" id="PRO_5003101182" evidence="1">
    <location>
        <begin position="29"/>
        <end position="68"/>
    </location>
</feature>
<dbReference type="EMBL" id="GL348713">
    <property type="protein sequence ID" value="EFH69713.1"/>
    <property type="molecule type" value="Genomic_DNA"/>
</dbReference>
<proteinExistence type="predicted"/>
<evidence type="ECO:0000313" key="3">
    <source>
        <dbReference type="Proteomes" id="UP000008694"/>
    </source>
</evidence>
<sequence>MAANNGITNLSNLLLLLFKNWLQRTNLATSFLISNNGRNLGITNLANLKPFKTCCKIQVKIVHSCKGD</sequence>
<dbReference type="Proteomes" id="UP000008694">
    <property type="component" value="Unassembled WGS sequence"/>
</dbReference>
<keyword evidence="3" id="KW-1185">Reference proteome</keyword>
<gene>
    <name evidence="2" type="ORF">ARALYDRAFT_890237</name>
</gene>
<dbReference type="Gramene" id="scaffold_103031.1">
    <property type="protein sequence ID" value="scaffold_103031.1"/>
    <property type="gene ID" value="scaffold_103031.1"/>
</dbReference>